<name>A0ABX8C456_9ACTN</name>
<organism evidence="1 2">
    <name type="scientific">Nocardiopsis akebiae</name>
    <dbReference type="NCBI Taxonomy" id="2831968"/>
    <lineage>
        <taxon>Bacteria</taxon>
        <taxon>Bacillati</taxon>
        <taxon>Actinomycetota</taxon>
        <taxon>Actinomycetes</taxon>
        <taxon>Streptosporangiales</taxon>
        <taxon>Nocardiopsidaceae</taxon>
        <taxon>Nocardiopsis</taxon>
    </lineage>
</organism>
<gene>
    <name evidence="1" type="ORF">KGD83_00715</name>
</gene>
<protein>
    <recommendedName>
        <fullName evidence="3">DUF1440 domain-containing protein</fullName>
    </recommendedName>
</protein>
<proteinExistence type="predicted"/>
<dbReference type="Proteomes" id="UP000678016">
    <property type="component" value="Chromosome"/>
</dbReference>
<accession>A0ABX8C456</accession>
<keyword evidence="2" id="KW-1185">Reference proteome</keyword>
<sequence length="155" mass="15747">MERLARALAHTSSAVGRGLLAGLVGTAAMTVSSTAEARLRGRGGSTSPADAAGKVLGVRPEGPSGEQRFNTAVHWGYGVSWGAVRGLLGAAGLHGTAAAAAHLALVWGGEQVALPATGTAPPAWKWGAEEVGVDLLHHTVYACAASAAYEWLDRR</sequence>
<evidence type="ECO:0008006" key="3">
    <source>
        <dbReference type="Google" id="ProtNLM"/>
    </source>
</evidence>
<reference evidence="2" key="1">
    <citation type="submission" date="2021-05" db="EMBL/GenBank/DDBJ databases">
        <title>Direct Submission.</title>
        <authorList>
            <person name="Li K."/>
            <person name="Gao J."/>
        </authorList>
    </citation>
    <scope>NUCLEOTIDE SEQUENCE [LARGE SCALE GENOMIC DNA]</scope>
    <source>
        <strain evidence="2">HDS12</strain>
    </source>
</reference>
<dbReference type="EMBL" id="CP074132">
    <property type="protein sequence ID" value="QUX29162.1"/>
    <property type="molecule type" value="Genomic_DNA"/>
</dbReference>
<evidence type="ECO:0000313" key="2">
    <source>
        <dbReference type="Proteomes" id="UP000678016"/>
    </source>
</evidence>
<evidence type="ECO:0000313" key="1">
    <source>
        <dbReference type="EMBL" id="QUX29162.1"/>
    </source>
</evidence>
<dbReference type="RefSeq" id="WP_212642045.1">
    <property type="nucleotide sequence ID" value="NZ_CP074132.1"/>
</dbReference>